<dbReference type="EMBL" id="QKYT01000204">
    <property type="protein sequence ID" value="RIA89817.1"/>
    <property type="molecule type" value="Genomic_DNA"/>
</dbReference>
<dbReference type="Proteomes" id="UP000265703">
    <property type="component" value="Unassembled WGS sequence"/>
</dbReference>
<feature type="region of interest" description="Disordered" evidence="1">
    <location>
        <begin position="80"/>
        <end position="156"/>
    </location>
</feature>
<evidence type="ECO:0000313" key="3">
    <source>
        <dbReference type="Proteomes" id="UP000265703"/>
    </source>
</evidence>
<comment type="caution">
    <text evidence="2">The sequence shown here is derived from an EMBL/GenBank/DDBJ whole genome shotgun (WGS) entry which is preliminary data.</text>
</comment>
<organism evidence="2 3">
    <name type="scientific">Glomus cerebriforme</name>
    <dbReference type="NCBI Taxonomy" id="658196"/>
    <lineage>
        <taxon>Eukaryota</taxon>
        <taxon>Fungi</taxon>
        <taxon>Fungi incertae sedis</taxon>
        <taxon>Mucoromycota</taxon>
        <taxon>Glomeromycotina</taxon>
        <taxon>Glomeromycetes</taxon>
        <taxon>Glomerales</taxon>
        <taxon>Glomeraceae</taxon>
        <taxon>Glomus</taxon>
    </lineage>
</organism>
<dbReference type="OrthoDB" id="10071681at2759"/>
<gene>
    <name evidence="2" type="ORF">C1645_183473</name>
</gene>
<evidence type="ECO:0000313" key="2">
    <source>
        <dbReference type="EMBL" id="RIA89817.1"/>
    </source>
</evidence>
<feature type="compositionally biased region" description="Polar residues" evidence="1">
    <location>
        <begin position="143"/>
        <end position="156"/>
    </location>
</feature>
<keyword evidence="3" id="KW-1185">Reference proteome</keyword>
<name>A0A397T167_9GLOM</name>
<evidence type="ECO:0000256" key="1">
    <source>
        <dbReference type="SAM" id="MobiDB-lite"/>
    </source>
</evidence>
<protein>
    <submittedName>
        <fullName evidence="2">Uncharacterized protein</fullName>
    </submittedName>
</protein>
<sequence length="502" mass="57301">MDISKTPPSKRKARASLGTAIKRSIQTTRKDPGSAGKKRRVVVATQKNIARALDNEKSDSNESKIGSSVYEGRITRARNATLNNAHKETPSRMLRQLSKVLPRPLTERTPRRNSIRAGAQRTPASVRLTPNSTRRSTKKPNNKSKISVTSKKQSPQDLLRQLARAPGFVQVPQDVPDKIRVSNINPGEVESKQEKNLPENIGKPGQDNVQIQQSFQDDEPMDIETQLHDKIDNSDDEIPNYFDQLTETMEFTGEVITDQNNMGIEFNDQVKIQPPDEIFNRFREQVFDDSADNNVIVDASNSPIADSSRLQEGNELDNFWLGRNLNELNNLTFENDFNAIGINESSERRNRLLNELLRSSLDYQDSENYISHDNFLEKQSNEIRVQSLFNSKKYDIENIISLDPLINESIQPENSSKHDIHVPIINYDIENEATVDDVELYHELENNIGIIQDESEEVSQEESVNEPVLEFDNDHLNLEQGLNDIQRNKRMRFVLDKLLSFL</sequence>
<accession>A0A397T167</accession>
<proteinExistence type="predicted"/>
<dbReference type="STRING" id="658196.A0A397T167"/>
<dbReference type="AlphaFoldDB" id="A0A397T167"/>
<reference evidence="2 3" key="1">
    <citation type="submission" date="2018-06" db="EMBL/GenBank/DDBJ databases">
        <title>Comparative genomics reveals the genomic features of Rhizophagus irregularis, R. cerebriforme, R. diaphanum and Gigaspora rosea, and their symbiotic lifestyle signature.</title>
        <authorList>
            <person name="Morin E."/>
            <person name="San Clemente H."/>
            <person name="Chen E.C.H."/>
            <person name="De La Providencia I."/>
            <person name="Hainaut M."/>
            <person name="Kuo A."/>
            <person name="Kohler A."/>
            <person name="Murat C."/>
            <person name="Tang N."/>
            <person name="Roy S."/>
            <person name="Loubradou J."/>
            <person name="Henrissat B."/>
            <person name="Grigoriev I.V."/>
            <person name="Corradi N."/>
            <person name="Roux C."/>
            <person name="Martin F.M."/>
        </authorList>
    </citation>
    <scope>NUCLEOTIDE SEQUENCE [LARGE SCALE GENOMIC DNA]</scope>
    <source>
        <strain evidence="2 3">DAOM 227022</strain>
    </source>
</reference>